<evidence type="ECO:0000313" key="2">
    <source>
        <dbReference type="EMBL" id="BCK77853.1"/>
    </source>
</evidence>
<dbReference type="RefSeq" id="WP_212818267.1">
    <property type="nucleotide sequence ID" value="NZ_AP023415.1"/>
</dbReference>
<organism evidence="2 3">
    <name type="scientific">Vescimonas fastidiosa</name>
    <dbReference type="NCBI Taxonomy" id="2714353"/>
    <lineage>
        <taxon>Bacteria</taxon>
        <taxon>Bacillati</taxon>
        <taxon>Bacillota</taxon>
        <taxon>Clostridia</taxon>
        <taxon>Eubacteriales</taxon>
        <taxon>Oscillospiraceae</taxon>
        <taxon>Vescimonas</taxon>
    </lineage>
</organism>
<feature type="domain" description="Metallo-beta-lactamase" evidence="1">
    <location>
        <begin position="12"/>
        <end position="200"/>
    </location>
</feature>
<sequence length="266" mass="27919">MITIHTLASGSEGNAALVCGGGVRILVDAGISARRMETALKALGHPPDTLSAVFITHTHSDHTAGLRVFLKHTALPVFASPATCAVLSRQVPTVAELLHPLAPGLAQELGGLTVTPFATSHDAEGSMDFRFDTPTASAGILSDTGYVTEAAEEALAGVDLLLLESNHDVTHLQTGPYPYPLKQRILSDRGHLSNDAAAAFACRMAKTGTRQFVLVHLSKENNTPVCALHTVECALRGGGFADVHLTVAPRGECSEAYIAEGLPCRK</sequence>
<dbReference type="Gene3D" id="3.60.15.10">
    <property type="entry name" value="Ribonuclease Z/Hydroxyacylglutathione hydrolase-like"/>
    <property type="match status" value="1"/>
</dbReference>
<dbReference type="InterPro" id="IPR052533">
    <property type="entry name" value="WalJ/YycJ-like"/>
</dbReference>
<dbReference type="EMBL" id="AP023415">
    <property type="protein sequence ID" value="BCK77853.1"/>
    <property type="molecule type" value="Genomic_DNA"/>
</dbReference>
<dbReference type="InterPro" id="IPR036866">
    <property type="entry name" value="RibonucZ/Hydroxyglut_hydro"/>
</dbReference>
<dbReference type="SUPFAM" id="SSF56281">
    <property type="entry name" value="Metallo-hydrolase/oxidoreductase"/>
    <property type="match status" value="1"/>
</dbReference>
<gene>
    <name evidence="2" type="ORF">MM35RIKEN_00450</name>
</gene>
<accession>A0A810PZD9</accession>
<reference evidence="2" key="1">
    <citation type="submission" date="2020-09" db="EMBL/GenBank/DDBJ databases">
        <title>New species isolated from human feces.</title>
        <authorList>
            <person name="Kitahara M."/>
            <person name="Shigeno Y."/>
            <person name="Shime M."/>
            <person name="Matsumoto Y."/>
            <person name="Nakamura S."/>
            <person name="Motooka D."/>
            <person name="Fukuoka S."/>
            <person name="Nishikawa H."/>
            <person name="Benno Y."/>
        </authorList>
    </citation>
    <scope>NUCLEOTIDE SEQUENCE</scope>
    <source>
        <strain evidence="2">MM35</strain>
    </source>
</reference>
<dbReference type="InterPro" id="IPR001279">
    <property type="entry name" value="Metallo-B-lactamas"/>
</dbReference>
<dbReference type="AlphaFoldDB" id="A0A810PZD9"/>
<keyword evidence="3" id="KW-1185">Reference proteome</keyword>
<evidence type="ECO:0000259" key="1">
    <source>
        <dbReference type="SMART" id="SM00849"/>
    </source>
</evidence>
<dbReference type="SMART" id="SM00849">
    <property type="entry name" value="Lactamase_B"/>
    <property type="match status" value="1"/>
</dbReference>
<proteinExistence type="predicted"/>
<dbReference type="KEGG" id="vfa:MM35RIKEN_00450"/>
<dbReference type="PANTHER" id="PTHR47619:SF1">
    <property type="entry name" value="EXODEOXYRIBONUCLEASE WALJ"/>
    <property type="match status" value="1"/>
</dbReference>
<dbReference type="PANTHER" id="PTHR47619">
    <property type="entry name" value="METALLO-HYDROLASE YYCJ-RELATED"/>
    <property type="match status" value="1"/>
</dbReference>
<dbReference type="Proteomes" id="UP000681343">
    <property type="component" value="Chromosome"/>
</dbReference>
<name>A0A810PZD9_9FIRM</name>
<protein>
    <submittedName>
        <fullName evidence="2">Metallo-hydrolase</fullName>
    </submittedName>
</protein>
<evidence type="ECO:0000313" key="3">
    <source>
        <dbReference type="Proteomes" id="UP000681343"/>
    </source>
</evidence>
<dbReference type="Pfam" id="PF12706">
    <property type="entry name" value="Lactamase_B_2"/>
    <property type="match status" value="1"/>
</dbReference>